<reference evidence="4" key="1">
    <citation type="submission" date="2020-02" db="EMBL/GenBank/DDBJ databases">
        <authorList>
            <person name="Meier V. D."/>
        </authorList>
    </citation>
    <scope>NUCLEOTIDE SEQUENCE</scope>
    <source>
        <strain evidence="4">AVDCRST_MAG93</strain>
    </source>
</reference>
<sequence length="281" mass="31568">MNHKRVRVGMVWGDFPWDKPPGKMGPLLSMGAVARNTTWAFESIGEVIPFDRSKFSPSEFLKAVDVVLGTFYRDTEPFLKARLEENLDCPFLLFAGGAMPRGAEALLFPWQDLLRPCDQLLFTCAADRAIWDTLTHRSALGAWVVPLPVDQTAFRLREDSERLATRRDLGIPAQAPVLLYVGRLNIQKNLHGLLYSFADLRAKIPEAVLCLVGEEDEIAVAEFGVRNTGYVQWLRELARDLGIENAIRFAGPFLGDDLAKIYASADLLINLSFFHRENYGL</sequence>
<dbReference type="AlphaFoldDB" id="A0A6J4HVT2"/>
<evidence type="ECO:0000256" key="2">
    <source>
        <dbReference type="ARBA" id="ARBA00022679"/>
    </source>
</evidence>
<feature type="domain" description="Glycosyl transferase family 1" evidence="3">
    <location>
        <begin position="164"/>
        <end position="280"/>
    </location>
</feature>
<dbReference type="InterPro" id="IPR001296">
    <property type="entry name" value="Glyco_trans_1"/>
</dbReference>
<dbReference type="Gene3D" id="3.40.50.2000">
    <property type="entry name" value="Glycogen Phosphorylase B"/>
    <property type="match status" value="1"/>
</dbReference>
<proteinExistence type="predicted"/>
<keyword evidence="1" id="KW-0328">Glycosyltransferase</keyword>
<keyword evidence="2" id="KW-0808">Transferase</keyword>
<dbReference type="PANTHER" id="PTHR12526:SF510">
    <property type="entry name" value="D-INOSITOL 3-PHOSPHATE GLYCOSYLTRANSFERASE"/>
    <property type="match status" value="1"/>
</dbReference>
<evidence type="ECO:0000313" key="4">
    <source>
        <dbReference type="EMBL" id="CAA9234324.1"/>
    </source>
</evidence>
<evidence type="ECO:0000259" key="3">
    <source>
        <dbReference type="Pfam" id="PF00534"/>
    </source>
</evidence>
<dbReference type="Pfam" id="PF00534">
    <property type="entry name" value="Glycos_transf_1"/>
    <property type="match status" value="1"/>
</dbReference>
<dbReference type="GO" id="GO:0016757">
    <property type="term" value="F:glycosyltransferase activity"/>
    <property type="evidence" value="ECO:0007669"/>
    <property type="project" value="UniProtKB-KW"/>
</dbReference>
<gene>
    <name evidence="4" type="ORF">AVDCRST_MAG93-1027</name>
</gene>
<dbReference type="PANTHER" id="PTHR12526">
    <property type="entry name" value="GLYCOSYLTRANSFERASE"/>
    <property type="match status" value="1"/>
</dbReference>
<feature type="non-terminal residue" evidence="4">
    <location>
        <position position="281"/>
    </location>
</feature>
<evidence type="ECO:0000256" key="1">
    <source>
        <dbReference type="ARBA" id="ARBA00022676"/>
    </source>
</evidence>
<dbReference type="SUPFAM" id="SSF53756">
    <property type="entry name" value="UDP-Glycosyltransferase/glycogen phosphorylase"/>
    <property type="match status" value="1"/>
</dbReference>
<dbReference type="EMBL" id="CADCTR010000343">
    <property type="protein sequence ID" value="CAA9234324.1"/>
    <property type="molecule type" value="Genomic_DNA"/>
</dbReference>
<name>A0A6J4HVT2_9CHLR</name>
<accession>A0A6J4HVT2</accession>
<protein>
    <recommendedName>
        <fullName evidence="3">Glycosyl transferase family 1 domain-containing protein</fullName>
    </recommendedName>
</protein>
<organism evidence="4">
    <name type="scientific">uncultured Chloroflexia bacterium</name>
    <dbReference type="NCBI Taxonomy" id="1672391"/>
    <lineage>
        <taxon>Bacteria</taxon>
        <taxon>Bacillati</taxon>
        <taxon>Chloroflexota</taxon>
        <taxon>Chloroflexia</taxon>
        <taxon>environmental samples</taxon>
    </lineage>
</organism>